<dbReference type="Proteomes" id="UP000007755">
    <property type="component" value="Unassembled WGS sequence"/>
</dbReference>
<evidence type="ECO:0000256" key="1">
    <source>
        <dbReference type="SAM" id="MobiDB-lite"/>
    </source>
</evidence>
<feature type="compositionally biased region" description="Basic and acidic residues" evidence="1">
    <location>
        <begin position="1"/>
        <end position="26"/>
    </location>
</feature>
<keyword evidence="3" id="KW-1185">Reference proteome</keyword>
<feature type="region of interest" description="Disordered" evidence="1">
    <location>
        <begin position="129"/>
        <end position="152"/>
    </location>
</feature>
<dbReference type="EMBL" id="GL888033">
    <property type="protein sequence ID" value="EGI69077.1"/>
    <property type="molecule type" value="Genomic_DNA"/>
</dbReference>
<protein>
    <submittedName>
        <fullName evidence="2">Uncharacterized protein</fullName>
    </submittedName>
</protein>
<feature type="region of interest" description="Disordered" evidence="1">
    <location>
        <begin position="1"/>
        <end position="29"/>
    </location>
</feature>
<name>F4W9U1_ACREC</name>
<accession>F4W9U1</accession>
<feature type="compositionally biased region" description="Basic and acidic residues" evidence="1">
    <location>
        <begin position="140"/>
        <end position="150"/>
    </location>
</feature>
<evidence type="ECO:0000313" key="2">
    <source>
        <dbReference type="EMBL" id="EGI69077.1"/>
    </source>
</evidence>
<dbReference type="AlphaFoldDB" id="F4W9U1"/>
<organism evidence="3">
    <name type="scientific">Acromyrmex echinatior</name>
    <name type="common">Panamanian leafcutter ant</name>
    <name type="synonym">Acromyrmex octospinosus echinatior</name>
    <dbReference type="NCBI Taxonomy" id="103372"/>
    <lineage>
        <taxon>Eukaryota</taxon>
        <taxon>Metazoa</taxon>
        <taxon>Ecdysozoa</taxon>
        <taxon>Arthropoda</taxon>
        <taxon>Hexapoda</taxon>
        <taxon>Insecta</taxon>
        <taxon>Pterygota</taxon>
        <taxon>Neoptera</taxon>
        <taxon>Endopterygota</taxon>
        <taxon>Hymenoptera</taxon>
        <taxon>Apocrita</taxon>
        <taxon>Aculeata</taxon>
        <taxon>Formicoidea</taxon>
        <taxon>Formicidae</taxon>
        <taxon>Myrmicinae</taxon>
        <taxon>Acromyrmex</taxon>
    </lineage>
</organism>
<gene>
    <name evidence="2" type="ORF">G5I_02249</name>
</gene>
<sequence>MEGKSREAEREKGRMGHERKEQRTSEDEAYESLTLQLGKHFRLNSISRLRGLVANPDCLGREIAVHAYVCPLCGGQTKRRFLAPFQQYDDVNVSEEIPFNMKRCRQHKSFHEQQLASLNNNTPRHRFHSNAADHSNPGFELREGGNKGESRGVLLSRGRAHGTADHCGQSVTRRDPLFVIHHVTPFANKKEDKWRKRNKMMAGTGVGGVGGVGMLRTRRRDVSVKPNRKLDRKSSRGMIYENEELRLRTIHINAEVEQGKRRGIQGETRGSSRGFVDESKVKVIATVSFRKDNVAITFLFRRFDRLDLS</sequence>
<evidence type="ECO:0000313" key="3">
    <source>
        <dbReference type="Proteomes" id="UP000007755"/>
    </source>
</evidence>
<proteinExistence type="predicted"/>
<reference evidence="2" key="1">
    <citation type="submission" date="2011-02" db="EMBL/GenBank/DDBJ databases">
        <title>The genome of the leaf-cutting ant Acromyrmex echinatior suggests key adaptations to social evolution and fungus farming.</title>
        <authorList>
            <person name="Nygaard S."/>
            <person name="Zhang G."/>
        </authorList>
    </citation>
    <scope>NUCLEOTIDE SEQUENCE</scope>
</reference>
<dbReference type="OrthoDB" id="6363430at2759"/>
<dbReference type="InParanoid" id="F4W9U1"/>